<dbReference type="InterPro" id="IPR051045">
    <property type="entry name" value="TonB-dependent_transducer"/>
</dbReference>
<dbReference type="Gene3D" id="3.30.1150.10">
    <property type="match status" value="1"/>
</dbReference>
<dbReference type="PANTHER" id="PTHR33446:SF2">
    <property type="entry name" value="PROTEIN TONB"/>
    <property type="match status" value="1"/>
</dbReference>
<comment type="subcellular location">
    <subcellularLocation>
        <location evidence="1">Cell inner membrane</location>
        <topology evidence="1">Single-pass membrane protein</topology>
        <orientation evidence="1">Periplasmic side</orientation>
    </subcellularLocation>
</comment>
<evidence type="ECO:0000313" key="11">
    <source>
        <dbReference type="EMBL" id="MPN05970.1"/>
    </source>
</evidence>
<dbReference type="InterPro" id="IPR037682">
    <property type="entry name" value="TonB_C"/>
</dbReference>
<dbReference type="AlphaFoldDB" id="A0A645EWZ9"/>
<keyword evidence="8" id="KW-1133">Transmembrane helix</keyword>
<proteinExistence type="inferred from homology"/>
<comment type="similarity">
    <text evidence="2">Belongs to the TonB family.</text>
</comment>
<keyword evidence="6" id="KW-0812">Transmembrane</keyword>
<feature type="domain" description="TonB C-terminal" evidence="10">
    <location>
        <begin position="3"/>
        <end position="99"/>
    </location>
</feature>
<dbReference type="Pfam" id="PF03544">
    <property type="entry name" value="TonB_C"/>
    <property type="match status" value="1"/>
</dbReference>
<dbReference type="PROSITE" id="PS52015">
    <property type="entry name" value="TONB_CTD"/>
    <property type="match status" value="1"/>
</dbReference>
<dbReference type="InterPro" id="IPR006260">
    <property type="entry name" value="TonB/TolA_C"/>
</dbReference>
<keyword evidence="9" id="KW-0472">Membrane</keyword>
<sequence length="99" mass="11120">MGGDENTFVKWIAERLVYPEKAKNDKVMGRVILQFTVKKSGKVSDVKVVRGISPELDNEAVRVVSLSPDWEPGKMKGINVDVVYTFPVIFHLGDKKKSE</sequence>
<evidence type="ECO:0000256" key="6">
    <source>
        <dbReference type="ARBA" id="ARBA00022692"/>
    </source>
</evidence>
<keyword evidence="4" id="KW-1003">Cell membrane</keyword>
<dbReference type="PANTHER" id="PTHR33446">
    <property type="entry name" value="PROTEIN TONB-RELATED"/>
    <property type="match status" value="1"/>
</dbReference>
<dbReference type="NCBIfam" id="TIGR01352">
    <property type="entry name" value="tonB_Cterm"/>
    <property type="match status" value="1"/>
</dbReference>
<evidence type="ECO:0000256" key="5">
    <source>
        <dbReference type="ARBA" id="ARBA00022519"/>
    </source>
</evidence>
<keyword evidence="7" id="KW-0653">Protein transport</keyword>
<comment type="caution">
    <text evidence="11">The sequence shown here is derived from an EMBL/GenBank/DDBJ whole genome shotgun (WGS) entry which is preliminary data.</text>
</comment>
<evidence type="ECO:0000256" key="9">
    <source>
        <dbReference type="ARBA" id="ARBA00023136"/>
    </source>
</evidence>
<dbReference type="GO" id="GO:0055085">
    <property type="term" value="P:transmembrane transport"/>
    <property type="evidence" value="ECO:0007669"/>
    <property type="project" value="InterPro"/>
</dbReference>
<evidence type="ECO:0000256" key="8">
    <source>
        <dbReference type="ARBA" id="ARBA00022989"/>
    </source>
</evidence>
<dbReference type="GO" id="GO:0031992">
    <property type="term" value="F:energy transducer activity"/>
    <property type="evidence" value="ECO:0007669"/>
    <property type="project" value="TreeGrafter"/>
</dbReference>
<evidence type="ECO:0000256" key="2">
    <source>
        <dbReference type="ARBA" id="ARBA00006555"/>
    </source>
</evidence>
<name>A0A645EWZ9_9ZZZZ</name>
<gene>
    <name evidence="11" type="ORF">SDC9_153224</name>
</gene>
<dbReference type="SUPFAM" id="SSF74653">
    <property type="entry name" value="TolA/TonB C-terminal domain"/>
    <property type="match status" value="1"/>
</dbReference>
<evidence type="ECO:0000256" key="7">
    <source>
        <dbReference type="ARBA" id="ARBA00022927"/>
    </source>
</evidence>
<keyword evidence="3" id="KW-0813">Transport</keyword>
<dbReference type="GO" id="GO:0015031">
    <property type="term" value="P:protein transport"/>
    <property type="evidence" value="ECO:0007669"/>
    <property type="project" value="UniProtKB-KW"/>
</dbReference>
<evidence type="ECO:0000259" key="10">
    <source>
        <dbReference type="PROSITE" id="PS52015"/>
    </source>
</evidence>
<dbReference type="GO" id="GO:0098797">
    <property type="term" value="C:plasma membrane protein complex"/>
    <property type="evidence" value="ECO:0007669"/>
    <property type="project" value="TreeGrafter"/>
</dbReference>
<protein>
    <recommendedName>
        <fullName evidence="10">TonB C-terminal domain-containing protein</fullName>
    </recommendedName>
</protein>
<evidence type="ECO:0000256" key="4">
    <source>
        <dbReference type="ARBA" id="ARBA00022475"/>
    </source>
</evidence>
<evidence type="ECO:0000256" key="3">
    <source>
        <dbReference type="ARBA" id="ARBA00022448"/>
    </source>
</evidence>
<dbReference type="EMBL" id="VSSQ01051855">
    <property type="protein sequence ID" value="MPN05970.1"/>
    <property type="molecule type" value="Genomic_DNA"/>
</dbReference>
<reference evidence="11" key="1">
    <citation type="submission" date="2019-08" db="EMBL/GenBank/DDBJ databases">
        <authorList>
            <person name="Kucharzyk K."/>
            <person name="Murdoch R.W."/>
            <person name="Higgins S."/>
            <person name="Loffler F."/>
        </authorList>
    </citation>
    <scope>NUCLEOTIDE SEQUENCE</scope>
</reference>
<organism evidence="11">
    <name type="scientific">bioreactor metagenome</name>
    <dbReference type="NCBI Taxonomy" id="1076179"/>
    <lineage>
        <taxon>unclassified sequences</taxon>
        <taxon>metagenomes</taxon>
        <taxon>ecological metagenomes</taxon>
    </lineage>
</organism>
<keyword evidence="5" id="KW-0997">Cell inner membrane</keyword>
<evidence type="ECO:0000256" key="1">
    <source>
        <dbReference type="ARBA" id="ARBA00004383"/>
    </source>
</evidence>
<accession>A0A645EWZ9</accession>